<accession>I7J5N0</accession>
<evidence type="ECO:0000313" key="2">
    <source>
        <dbReference type="EMBL" id="CCJ33872.1"/>
    </source>
</evidence>
<proteinExistence type="predicted"/>
<keyword evidence="3" id="KW-1185">Reference proteome</keyword>
<dbReference type="STRING" id="857293.CAAU_1788"/>
<keyword evidence="1" id="KW-0472">Membrane</keyword>
<organism evidence="2 3">
    <name type="scientific">Caloramator australicus RC3</name>
    <dbReference type="NCBI Taxonomy" id="857293"/>
    <lineage>
        <taxon>Bacteria</taxon>
        <taxon>Bacillati</taxon>
        <taxon>Bacillota</taxon>
        <taxon>Clostridia</taxon>
        <taxon>Eubacteriales</taxon>
        <taxon>Clostridiaceae</taxon>
        <taxon>Caloramator</taxon>
    </lineage>
</organism>
<comment type="caution">
    <text evidence="2">The sequence shown here is derived from an EMBL/GenBank/DDBJ whole genome shotgun (WGS) entry which is preliminary data.</text>
</comment>
<sequence>MDKLLAFAKLKYYALNNILWTLFYSGCGIPYFFSEKEREHINKISSDEDKELLENLMPLHCIYKEAKAGFSEAPSSIVNPGKYIWDFNSFKKEITVSSQVFAITSMISLLNQQPTTEAKDFIIRRQIKNFIEFLTGYLRNKDGLFVDAEDKTKFIGDNLKLKQNSKEFDFLDQVLVFEAFMAYKETLKENSEKEKMYKLDGEKIFKFLYENFNLALELTTRNLSLIISSLYRASKYIKDEEILTSICELIALGCAEIESRIKITGEIEKSPNNFLPASLITHFRAASALLEGYLITKIEKFKISAERILNMLLETFNETLGIFAIEDEVKYSIRDAAEVIKCLYTYFLIKKDDKLLDIIDLFISNTIDKLVQSTVERKVNIDGLDIEINENIPIFSEVNLAPVFLKSIKISNNLIPLSEVSKKVDNQFSIYASSIFINLHYLGDTNNGREEDDQHQLLG</sequence>
<dbReference type="SUPFAM" id="SSF48208">
    <property type="entry name" value="Six-hairpin glycosidases"/>
    <property type="match status" value="1"/>
</dbReference>
<name>I7J5N0_9CLOT</name>
<dbReference type="RefSeq" id="WP_008909130.1">
    <property type="nucleotide sequence ID" value="NZ_CAKP01000096.1"/>
</dbReference>
<dbReference type="GO" id="GO:0005975">
    <property type="term" value="P:carbohydrate metabolic process"/>
    <property type="evidence" value="ECO:0007669"/>
    <property type="project" value="InterPro"/>
</dbReference>
<reference evidence="2 3" key="1">
    <citation type="journal article" date="2011" name="J. Bacteriol.">
        <title>Draft genome sequence of Caloramator australicus strain RC3T, a thermoanaerobe from the Great Artesian Basin of Australia.</title>
        <authorList>
            <person name="Ogg C.D."/>
            <person name="Patel B.K.C."/>
        </authorList>
    </citation>
    <scope>NUCLEOTIDE SEQUENCE [LARGE SCALE GENOMIC DNA]</scope>
    <source>
        <strain evidence="2 3">RC3</strain>
    </source>
</reference>
<evidence type="ECO:0000313" key="3">
    <source>
        <dbReference type="Proteomes" id="UP000007652"/>
    </source>
</evidence>
<gene>
    <name evidence="2" type="ORF">CAAU_1788</name>
</gene>
<dbReference type="InterPro" id="IPR008928">
    <property type="entry name" value="6-hairpin_glycosidase_sf"/>
</dbReference>
<dbReference type="EMBL" id="CAKP01000096">
    <property type="protein sequence ID" value="CCJ33872.1"/>
    <property type="molecule type" value="Genomic_DNA"/>
</dbReference>
<evidence type="ECO:0000256" key="1">
    <source>
        <dbReference type="SAM" id="Phobius"/>
    </source>
</evidence>
<keyword evidence="1" id="KW-0812">Transmembrane</keyword>
<dbReference type="OrthoDB" id="1949729at2"/>
<feature type="transmembrane region" description="Helical" evidence="1">
    <location>
        <begin position="12"/>
        <end position="33"/>
    </location>
</feature>
<keyword evidence="1" id="KW-1133">Transmembrane helix</keyword>
<protein>
    <submittedName>
        <fullName evidence="2">Uncharacterized protein</fullName>
    </submittedName>
</protein>
<dbReference type="AlphaFoldDB" id="I7J5N0"/>
<dbReference type="Proteomes" id="UP000007652">
    <property type="component" value="Unassembled WGS sequence"/>
</dbReference>